<feature type="region of interest" description="Disordered" evidence="1">
    <location>
        <begin position="102"/>
        <end position="171"/>
    </location>
</feature>
<dbReference type="Proteomes" id="UP000318571">
    <property type="component" value="Chromosome 9"/>
</dbReference>
<comment type="caution">
    <text evidence="2">The sequence shown here is derived from an EMBL/GenBank/DDBJ whole genome shotgun (WGS) entry which is preliminary data.</text>
</comment>
<reference evidence="2 3" key="1">
    <citation type="journal article" date="2018" name="Nat. Ecol. Evol.">
        <title>Genomic signatures of mitonuclear coevolution across populations of Tigriopus californicus.</title>
        <authorList>
            <person name="Barreto F.S."/>
            <person name="Watson E.T."/>
            <person name="Lima T.G."/>
            <person name="Willett C.S."/>
            <person name="Edmands S."/>
            <person name="Li W."/>
            <person name="Burton R.S."/>
        </authorList>
    </citation>
    <scope>NUCLEOTIDE SEQUENCE [LARGE SCALE GENOMIC DNA]</scope>
    <source>
        <strain evidence="2 3">San Diego</strain>
    </source>
</reference>
<keyword evidence="3" id="KW-1185">Reference proteome</keyword>
<proteinExistence type="predicted"/>
<evidence type="ECO:0000256" key="1">
    <source>
        <dbReference type="SAM" id="MobiDB-lite"/>
    </source>
</evidence>
<evidence type="ECO:0000313" key="3">
    <source>
        <dbReference type="Proteomes" id="UP000318571"/>
    </source>
</evidence>
<name>A0A553P0H7_TIGCA</name>
<dbReference type="AlphaFoldDB" id="A0A553P0H7"/>
<gene>
    <name evidence="2" type="ORF">TCAL_16459</name>
</gene>
<evidence type="ECO:0000313" key="2">
    <source>
        <dbReference type="EMBL" id="TRY71194.1"/>
    </source>
</evidence>
<protein>
    <submittedName>
        <fullName evidence="2">Uncharacterized protein</fullName>
    </submittedName>
</protein>
<organism evidence="2 3">
    <name type="scientific">Tigriopus californicus</name>
    <name type="common">Marine copepod</name>
    <dbReference type="NCBI Taxonomy" id="6832"/>
    <lineage>
        <taxon>Eukaryota</taxon>
        <taxon>Metazoa</taxon>
        <taxon>Ecdysozoa</taxon>
        <taxon>Arthropoda</taxon>
        <taxon>Crustacea</taxon>
        <taxon>Multicrustacea</taxon>
        <taxon>Hexanauplia</taxon>
        <taxon>Copepoda</taxon>
        <taxon>Harpacticoida</taxon>
        <taxon>Harpacticidae</taxon>
        <taxon>Tigriopus</taxon>
    </lineage>
</organism>
<dbReference type="EMBL" id="VCGU01000009">
    <property type="protein sequence ID" value="TRY71194.1"/>
    <property type="molecule type" value="Genomic_DNA"/>
</dbReference>
<accession>A0A553P0H7</accession>
<feature type="compositionally biased region" description="Polar residues" evidence="1">
    <location>
        <begin position="125"/>
        <end position="135"/>
    </location>
</feature>
<sequence>MLFGSLSVDFLSLLGKKAGQRGGRGEEDDDFFEHVERLSERASERVSERSHQRLVPPKSDEPVKRRLLFRHRVCRSRCHQQRPSAKTIPSVVEAARHHGPVVSEASIPSVASDRVTRQPPPKGQQGRSTVASPNSFGRDKGQLSNGLLVPSLRTSGLSGPRGPRGPTNIAPPIKLEPSIRFTSAIPLRLLLVFRGAFSLSTWLVGMVGWNKADV</sequence>